<dbReference type="PANTHER" id="PTHR31286:SF167">
    <property type="entry name" value="OS09G0268800 PROTEIN"/>
    <property type="match status" value="1"/>
</dbReference>
<dbReference type="AlphaFoldDB" id="A0AAV0NHZ3"/>
<comment type="caution">
    <text evidence="4">The sequence shown here is derived from an EMBL/GenBank/DDBJ whole genome shotgun (WGS) entry which is preliminary data.</text>
</comment>
<feature type="signal peptide" evidence="2">
    <location>
        <begin position="1"/>
        <end position="16"/>
    </location>
</feature>
<proteinExistence type="predicted"/>
<dbReference type="Proteomes" id="UP001154282">
    <property type="component" value="Unassembled WGS sequence"/>
</dbReference>
<protein>
    <recommendedName>
        <fullName evidence="3">CCHC-type domain-containing protein</fullName>
    </recommendedName>
</protein>
<sequence>MSFLLVVVLWFSLVPADCSVSSGPCAYPAFIAVHLYSIPVAFMASELVEKLPGIDLTEDEEVVISMEDTVETEGVEEVIKELGLVGKVIKGNLPSGRILKKVLSEAWKLKRDFDVQVTKENILRLQLYYYEDKNKVLYGGPWHLERQLLIFKEVPPDMDLSKIEFCWADFWVRIRKFPLNMRNLQMAEKVGDMFGRFIRWDELHSGVSSEYMRIRVAMSTQKPLRRVVKMQSKEGPISYRVGYERLPIYCFKCGILGHLKKSCPVAQNNEDDNNDPYGSWMRAKSPLKKLSLKEKGKSHQLSKLW</sequence>
<evidence type="ECO:0000313" key="4">
    <source>
        <dbReference type="EMBL" id="CAI0458221.1"/>
    </source>
</evidence>
<dbReference type="PANTHER" id="PTHR31286">
    <property type="entry name" value="GLYCINE-RICH CELL WALL STRUCTURAL PROTEIN 1.8-LIKE"/>
    <property type="match status" value="1"/>
</dbReference>
<organism evidence="4 5">
    <name type="scientific">Linum tenue</name>
    <dbReference type="NCBI Taxonomy" id="586396"/>
    <lineage>
        <taxon>Eukaryota</taxon>
        <taxon>Viridiplantae</taxon>
        <taxon>Streptophyta</taxon>
        <taxon>Embryophyta</taxon>
        <taxon>Tracheophyta</taxon>
        <taxon>Spermatophyta</taxon>
        <taxon>Magnoliopsida</taxon>
        <taxon>eudicotyledons</taxon>
        <taxon>Gunneridae</taxon>
        <taxon>Pentapetalae</taxon>
        <taxon>rosids</taxon>
        <taxon>fabids</taxon>
        <taxon>Malpighiales</taxon>
        <taxon>Linaceae</taxon>
        <taxon>Linum</taxon>
    </lineage>
</organism>
<dbReference type="SUPFAM" id="SSF57756">
    <property type="entry name" value="Retrovirus zinc finger-like domains"/>
    <property type="match status" value="1"/>
</dbReference>
<dbReference type="InterPro" id="IPR025558">
    <property type="entry name" value="DUF4283"/>
</dbReference>
<evidence type="ECO:0000256" key="2">
    <source>
        <dbReference type="SAM" id="SignalP"/>
    </source>
</evidence>
<evidence type="ECO:0000313" key="5">
    <source>
        <dbReference type="Proteomes" id="UP001154282"/>
    </source>
</evidence>
<feature type="domain" description="CCHC-type" evidence="3">
    <location>
        <begin position="250"/>
        <end position="264"/>
    </location>
</feature>
<evidence type="ECO:0000256" key="1">
    <source>
        <dbReference type="PROSITE-ProRule" id="PRU00047"/>
    </source>
</evidence>
<reference evidence="4" key="1">
    <citation type="submission" date="2022-08" db="EMBL/GenBank/DDBJ databases">
        <authorList>
            <person name="Gutierrez-Valencia J."/>
        </authorList>
    </citation>
    <scope>NUCLEOTIDE SEQUENCE</scope>
</reference>
<dbReference type="InterPro" id="IPR036875">
    <property type="entry name" value="Znf_CCHC_sf"/>
</dbReference>
<keyword evidence="1" id="KW-0479">Metal-binding</keyword>
<keyword evidence="1" id="KW-0862">Zinc</keyword>
<keyword evidence="1" id="KW-0863">Zinc-finger</keyword>
<dbReference type="Pfam" id="PF14111">
    <property type="entry name" value="DUF4283"/>
    <property type="match status" value="1"/>
</dbReference>
<keyword evidence="5" id="KW-1185">Reference proteome</keyword>
<dbReference type="EMBL" id="CAMGYJ010000008">
    <property type="protein sequence ID" value="CAI0458221.1"/>
    <property type="molecule type" value="Genomic_DNA"/>
</dbReference>
<dbReference type="InterPro" id="IPR025836">
    <property type="entry name" value="Zn_knuckle_CX2CX4HX4C"/>
</dbReference>
<dbReference type="InterPro" id="IPR040256">
    <property type="entry name" value="At4g02000-like"/>
</dbReference>
<dbReference type="GO" id="GO:0008270">
    <property type="term" value="F:zinc ion binding"/>
    <property type="evidence" value="ECO:0007669"/>
    <property type="project" value="UniProtKB-KW"/>
</dbReference>
<name>A0AAV0NHZ3_9ROSI</name>
<dbReference type="GO" id="GO:0003676">
    <property type="term" value="F:nucleic acid binding"/>
    <property type="evidence" value="ECO:0007669"/>
    <property type="project" value="InterPro"/>
</dbReference>
<gene>
    <name evidence="4" type="ORF">LITE_LOCUS33430</name>
</gene>
<dbReference type="InterPro" id="IPR001878">
    <property type="entry name" value="Znf_CCHC"/>
</dbReference>
<keyword evidence="2" id="KW-0732">Signal</keyword>
<dbReference type="Pfam" id="PF14392">
    <property type="entry name" value="zf-CCHC_4"/>
    <property type="match status" value="1"/>
</dbReference>
<feature type="chain" id="PRO_5043314523" description="CCHC-type domain-containing protein" evidence="2">
    <location>
        <begin position="17"/>
        <end position="305"/>
    </location>
</feature>
<dbReference type="PROSITE" id="PS50158">
    <property type="entry name" value="ZF_CCHC"/>
    <property type="match status" value="1"/>
</dbReference>
<accession>A0AAV0NHZ3</accession>
<evidence type="ECO:0000259" key="3">
    <source>
        <dbReference type="PROSITE" id="PS50158"/>
    </source>
</evidence>